<evidence type="ECO:0000256" key="1">
    <source>
        <dbReference type="SAM" id="MobiDB-lite"/>
    </source>
</evidence>
<feature type="compositionally biased region" description="Acidic residues" evidence="1">
    <location>
        <begin position="37"/>
        <end position="53"/>
    </location>
</feature>
<accession>A0A1X7VJ51</accession>
<dbReference type="EnsemblMetazoa" id="Aqu2.1.40067_001">
    <property type="protein sequence ID" value="Aqu2.1.40067_001"/>
    <property type="gene ID" value="Aqu2.1.40067"/>
</dbReference>
<evidence type="ECO:0000313" key="2">
    <source>
        <dbReference type="EnsemblMetazoa" id="Aqu2.1.40067_001"/>
    </source>
</evidence>
<feature type="region of interest" description="Disordered" evidence="1">
    <location>
        <begin position="1"/>
        <end position="63"/>
    </location>
</feature>
<dbReference type="AlphaFoldDB" id="A0A1X7VJ51"/>
<proteinExistence type="predicted"/>
<organism evidence="2">
    <name type="scientific">Amphimedon queenslandica</name>
    <name type="common">Sponge</name>
    <dbReference type="NCBI Taxonomy" id="400682"/>
    <lineage>
        <taxon>Eukaryota</taxon>
        <taxon>Metazoa</taxon>
        <taxon>Porifera</taxon>
        <taxon>Demospongiae</taxon>
        <taxon>Heteroscleromorpha</taxon>
        <taxon>Haplosclerida</taxon>
        <taxon>Niphatidae</taxon>
        <taxon>Amphimedon</taxon>
    </lineage>
</organism>
<protein>
    <submittedName>
        <fullName evidence="2">Uncharacterized protein</fullName>
    </submittedName>
</protein>
<dbReference type="InParanoid" id="A0A1X7VJ51"/>
<reference evidence="2" key="1">
    <citation type="submission" date="2017-05" db="UniProtKB">
        <authorList>
            <consortium name="EnsemblMetazoa"/>
        </authorList>
    </citation>
    <scope>IDENTIFICATION</scope>
</reference>
<sequence length="63" mass="7159">MSDLEEDVKLSHSSSELEESQPESVNGVIPYLYEPSASEDDTLPNSNEEEESEDKNVFFIYKT</sequence>
<name>A0A1X7VJ51_AMPQE</name>